<feature type="domain" description="ParB-like N-terminal" evidence="6">
    <location>
        <begin position="46"/>
        <end position="138"/>
    </location>
</feature>
<evidence type="ECO:0000256" key="5">
    <source>
        <dbReference type="SAM" id="MobiDB-lite"/>
    </source>
</evidence>
<reference evidence="7 8" key="1">
    <citation type="submission" date="2019-10" db="EMBL/GenBank/DDBJ databases">
        <title>Draft whole-genome sequence of the purple nonsulfur photosynthetic bacterium Roseospira navarrensis DSM 15114.</title>
        <authorList>
            <person name="Kyndt J.A."/>
            <person name="Meyer T.E."/>
        </authorList>
    </citation>
    <scope>NUCLEOTIDE SEQUENCE [LARGE SCALE GENOMIC DNA]</scope>
    <source>
        <strain evidence="7 8">DSM 15114</strain>
    </source>
</reference>
<dbReference type="PANTHER" id="PTHR33375">
    <property type="entry name" value="CHROMOSOME-PARTITIONING PROTEIN PARB-RELATED"/>
    <property type="match status" value="1"/>
</dbReference>
<dbReference type="FunFam" id="1.10.10.2830:FF:000001">
    <property type="entry name" value="Chromosome partitioning protein ParB"/>
    <property type="match status" value="1"/>
</dbReference>
<dbReference type="SUPFAM" id="SSF110849">
    <property type="entry name" value="ParB/Sulfiredoxin"/>
    <property type="match status" value="1"/>
</dbReference>
<dbReference type="Pfam" id="PF23552">
    <property type="entry name" value="ParB_C"/>
    <property type="match status" value="1"/>
</dbReference>
<dbReference type="NCBIfam" id="TIGR00180">
    <property type="entry name" value="parB_part"/>
    <property type="match status" value="1"/>
</dbReference>
<accession>A0A7X2D5Q5</accession>
<evidence type="ECO:0000256" key="3">
    <source>
        <dbReference type="ARBA" id="ARBA00023125"/>
    </source>
</evidence>
<comment type="caution">
    <text evidence="7">The sequence shown here is derived from an EMBL/GenBank/DDBJ whole genome shotgun (WGS) entry which is preliminary data.</text>
</comment>
<protein>
    <submittedName>
        <fullName evidence="7">ParB/RepB/Spo0J family partition protein</fullName>
    </submittedName>
</protein>
<dbReference type="Proteomes" id="UP000434582">
    <property type="component" value="Unassembled WGS sequence"/>
</dbReference>
<dbReference type="InterPro" id="IPR004437">
    <property type="entry name" value="ParB/RepB/Spo0J"/>
</dbReference>
<dbReference type="InterPro" id="IPR057240">
    <property type="entry name" value="ParB_dimer_C"/>
</dbReference>
<dbReference type="GO" id="GO:0045881">
    <property type="term" value="P:positive regulation of sporulation resulting in formation of a cellular spore"/>
    <property type="evidence" value="ECO:0007669"/>
    <property type="project" value="TreeGrafter"/>
</dbReference>
<evidence type="ECO:0000256" key="1">
    <source>
        <dbReference type="ARBA" id="ARBA00006295"/>
    </source>
</evidence>
<dbReference type="GO" id="GO:0005694">
    <property type="term" value="C:chromosome"/>
    <property type="evidence" value="ECO:0007669"/>
    <property type="project" value="TreeGrafter"/>
</dbReference>
<evidence type="ECO:0000313" key="8">
    <source>
        <dbReference type="Proteomes" id="UP000434582"/>
    </source>
</evidence>
<comment type="function">
    <text evidence="4">Involved in chromosome partition. Localize to both poles of the predivisional cell following completion of DNA replication. Binds to the DNA origin of replication.</text>
</comment>
<keyword evidence="3" id="KW-0238">DNA-binding</keyword>
<feature type="compositionally biased region" description="Low complexity" evidence="5">
    <location>
        <begin position="234"/>
        <end position="244"/>
    </location>
</feature>
<organism evidence="7 8">
    <name type="scientific">Roseospira navarrensis</name>
    <dbReference type="NCBI Taxonomy" id="140058"/>
    <lineage>
        <taxon>Bacteria</taxon>
        <taxon>Pseudomonadati</taxon>
        <taxon>Pseudomonadota</taxon>
        <taxon>Alphaproteobacteria</taxon>
        <taxon>Rhodospirillales</taxon>
        <taxon>Rhodospirillaceae</taxon>
        <taxon>Roseospira</taxon>
    </lineage>
</organism>
<evidence type="ECO:0000259" key="6">
    <source>
        <dbReference type="SMART" id="SM00470"/>
    </source>
</evidence>
<dbReference type="Gene3D" id="3.90.1530.30">
    <property type="match status" value="1"/>
</dbReference>
<dbReference type="PANTHER" id="PTHR33375:SF1">
    <property type="entry name" value="CHROMOSOME-PARTITIONING PROTEIN PARB-RELATED"/>
    <property type="match status" value="1"/>
</dbReference>
<dbReference type="CDD" id="cd16393">
    <property type="entry name" value="SPO0J_N"/>
    <property type="match status" value="1"/>
</dbReference>
<dbReference type="GO" id="GO:0003677">
    <property type="term" value="F:DNA binding"/>
    <property type="evidence" value="ECO:0007669"/>
    <property type="project" value="UniProtKB-KW"/>
</dbReference>
<dbReference type="Gene3D" id="1.10.10.2830">
    <property type="match status" value="1"/>
</dbReference>
<dbReference type="SMART" id="SM00470">
    <property type="entry name" value="ParB"/>
    <property type="match status" value="1"/>
</dbReference>
<dbReference type="RefSeq" id="WP_153344997.1">
    <property type="nucleotide sequence ID" value="NZ_WIVE01000044.1"/>
</dbReference>
<dbReference type="InterPro" id="IPR003115">
    <property type="entry name" value="ParB_N"/>
</dbReference>
<proteinExistence type="inferred from homology"/>
<keyword evidence="2" id="KW-0159">Chromosome partition</keyword>
<dbReference type="InterPro" id="IPR050336">
    <property type="entry name" value="Chromosome_partition/occlusion"/>
</dbReference>
<dbReference type="GO" id="GO:0007059">
    <property type="term" value="P:chromosome segregation"/>
    <property type="evidence" value="ECO:0007669"/>
    <property type="project" value="UniProtKB-KW"/>
</dbReference>
<feature type="region of interest" description="Disordered" evidence="5">
    <location>
        <begin position="1"/>
        <end position="46"/>
    </location>
</feature>
<feature type="region of interest" description="Disordered" evidence="5">
    <location>
        <begin position="305"/>
        <end position="324"/>
    </location>
</feature>
<dbReference type="Pfam" id="PF02195">
    <property type="entry name" value="ParB_N"/>
    <property type="match status" value="1"/>
</dbReference>
<name>A0A7X2D5Q5_9PROT</name>
<gene>
    <name evidence="7" type="ORF">GHC57_13215</name>
</gene>
<dbReference type="InterPro" id="IPR036086">
    <property type="entry name" value="ParB/Sulfiredoxin_sf"/>
</dbReference>
<evidence type="ECO:0000256" key="4">
    <source>
        <dbReference type="ARBA" id="ARBA00025472"/>
    </source>
</evidence>
<dbReference type="InterPro" id="IPR041468">
    <property type="entry name" value="HTH_ParB/Spo0J"/>
</dbReference>
<dbReference type="OrthoDB" id="9802051at2"/>
<comment type="similarity">
    <text evidence="1">Belongs to the ParB family.</text>
</comment>
<dbReference type="AlphaFoldDB" id="A0A7X2D5Q5"/>
<dbReference type="Pfam" id="PF17762">
    <property type="entry name" value="HTH_ParB"/>
    <property type="match status" value="1"/>
</dbReference>
<keyword evidence="8" id="KW-1185">Reference proteome</keyword>
<dbReference type="FunFam" id="3.90.1530.30:FF:000001">
    <property type="entry name" value="Chromosome partitioning protein ParB"/>
    <property type="match status" value="1"/>
</dbReference>
<evidence type="ECO:0000256" key="2">
    <source>
        <dbReference type="ARBA" id="ARBA00022829"/>
    </source>
</evidence>
<sequence>MAKRQTLGRGLSALFGEDMPAETPETSDSGAADPGTASGGAGRGVRLIPVDRLAPSPYQPRRTFDEAGLDELAESLRVRGVLQPLLARPDPNSPGAFEIVAGERRWRAAQRAGLHEVPVLLRDLDDRETLEVALVENLQRADLNPIEEAEGYRRLVDEFDHSQEDLAEVVGKSRSHVANAMRLLQLPVGVRDMVSEGALSAGHARALLTLENPTIFAEEVVRKGLNVRQTEALARQAANRPAQARPRRSREGAAVDKDADTLALERDLGAQLGMTVSIDQKSSGGGTVTVTWQSLAQLDEILARLSSGTPANGPDDGPADGHDW</sequence>
<feature type="region of interest" description="Disordered" evidence="5">
    <location>
        <begin position="234"/>
        <end position="256"/>
    </location>
</feature>
<evidence type="ECO:0000313" key="7">
    <source>
        <dbReference type="EMBL" id="MQX37480.1"/>
    </source>
</evidence>
<dbReference type="EMBL" id="WIVE01000044">
    <property type="protein sequence ID" value="MQX37480.1"/>
    <property type="molecule type" value="Genomic_DNA"/>
</dbReference>